<evidence type="ECO:0000259" key="1">
    <source>
        <dbReference type="Pfam" id="PF04851"/>
    </source>
</evidence>
<organism evidence="3 4">
    <name type="scientific">Segatella copri</name>
    <dbReference type="NCBI Taxonomy" id="165179"/>
    <lineage>
        <taxon>Bacteria</taxon>
        <taxon>Pseudomonadati</taxon>
        <taxon>Bacteroidota</taxon>
        <taxon>Bacteroidia</taxon>
        <taxon>Bacteroidales</taxon>
        <taxon>Prevotellaceae</taxon>
        <taxon>Segatella</taxon>
    </lineage>
</organism>
<dbReference type="Gene3D" id="3.40.50.300">
    <property type="entry name" value="P-loop containing nucleotide triphosphate hydrolases"/>
    <property type="match status" value="2"/>
</dbReference>
<evidence type="ECO:0000313" key="4">
    <source>
        <dbReference type="Proteomes" id="UP000215155"/>
    </source>
</evidence>
<dbReference type="GO" id="GO:0005524">
    <property type="term" value="F:ATP binding"/>
    <property type="evidence" value="ECO:0007669"/>
    <property type="project" value="InterPro"/>
</dbReference>
<gene>
    <name evidence="3" type="ORF">CFT61_15935</name>
</gene>
<dbReference type="AlphaFoldDB" id="A0AA91YVT7"/>
<keyword evidence="3" id="KW-0378">Hydrolase</keyword>
<dbReference type="InterPro" id="IPR006935">
    <property type="entry name" value="Helicase/UvrB_N"/>
</dbReference>
<dbReference type="GO" id="GO:0015668">
    <property type="term" value="F:type III site-specific deoxyribonuclease activity"/>
    <property type="evidence" value="ECO:0007669"/>
    <property type="project" value="InterPro"/>
</dbReference>
<evidence type="ECO:0000259" key="2">
    <source>
        <dbReference type="Pfam" id="PF19778"/>
    </source>
</evidence>
<dbReference type="InterPro" id="IPR045572">
    <property type="entry name" value="RE_endonuc_C"/>
</dbReference>
<dbReference type="InterPro" id="IPR027417">
    <property type="entry name" value="P-loop_NTPase"/>
</dbReference>
<feature type="domain" description="Type III restriction enzyme C-terminal endonuclease" evidence="2">
    <location>
        <begin position="910"/>
        <end position="1011"/>
    </location>
</feature>
<dbReference type="PANTHER" id="PTHR47396">
    <property type="entry name" value="TYPE I RESTRICTION ENZYME ECOKI R PROTEIN"/>
    <property type="match status" value="1"/>
</dbReference>
<dbReference type="InterPro" id="IPR050742">
    <property type="entry name" value="Helicase_Restrict-Modif_Enz"/>
</dbReference>
<proteinExistence type="predicted"/>
<reference evidence="3 4" key="1">
    <citation type="submission" date="2017-07" db="EMBL/GenBank/DDBJ databases">
        <title>Draft genome sequence of Prevotella copri isolated from the gut of healthy adult Indian.</title>
        <authorList>
            <person name="Das B."/>
            <person name="Bag S."/>
            <person name="Ghosh T.S."/>
        </authorList>
    </citation>
    <scope>NUCLEOTIDE SEQUENCE [LARGE SCALE GENOMIC DNA]</scope>
    <source>
        <strain evidence="3 4">Indica</strain>
    </source>
</reference>
<keyword evidence="3" id="KW-0255">Endonuclease</keyword>
<dbReference type="REBASE" id="214352">
    <property type="entry name" value="PcoInORF15930P"/>
</dbReference>
<evidence type="ECO:0000313" key="3">
    <source>
        <dbReference type="EMBL" id="OXL42541.1"/>
    </source>
</evidence>
<comment type="caution">
    <text evidence="3">The sequence shown here is derived from an EMBL/GenBank/DDBJ whole genome shotgun (WGS) entry which is preliminary data.</text>
</comment>
<keyword evidence="3" id="KW-0540">Nuclease</keyword>
<feature type="domain" description="Helicase/UvrB N-terminal" evidence="1">
    <location>
        <begin position="88"/>
        <end position="203"/>
    </location>
</feature>
<dbReference type="EMBL" id="NMPZ01000045">
    <property type="protein sequence ID" value="OXL42541.1"/>
    <property type="molecule type" value="Genomic_DNA"/>
</dbReference>
<dbReference type="Proteomes" id="UP000215155">
    <property type="component" value="Unassembled WGS sequence"/>
</dbReference>
<dbReference type="GO" id="GO:0003677">
    <property type="term" value="F:DNA binding"/>
    <property type="evidence" value="ECO:0007669"/>
    <property type="project" value="InterPro"/>
</dbReference>
<accession>A0AA91YVT7</accession>
<dbReference type="Pfam" id="PF04851">
    <property type="entry name" value="ResIII"/>
    <property type="match status" value="1"/>
</dbReference>
<dbReference type="Pfam" id="PF19778">
    <property type="entry name" value="RE_endonuc"/>
    <property type="match status" value="1"/>
</dbReference>
<dbReference type="RefSeq" id="WP_089545373.1">
    <property type="nucleotide sequence ID" value="NZ_NMPZ01000045.1"/>
</dbReference>
<dbReference type="PANTHER" id="PTHR47396:SF1">
    <property type="entry name" value="ATP-DEPENDENT HELICASE IRC3-RELATED"/>
    <property type="match status" value="1"/>
</dbReference>
<dbReference type="GO" id="GO:0005829">
    <property type="term" value="C:cytosol"/>
    <property type="evidence" value="ECO:0007669"/>
    <property type="project" value="TreeGrafter"/>
</dbReference>
<sequence>MKLRYKHQRFQTEAALAVANAFTGQPKSDGQSDHIVDQGVHQDLFVVKGFGNKNVILAPEAVCENVRAIQTEQGLKPVEQLQQLQGVGTALTIEMETGTGKTYTYIKTMYELNARYGWTKFVVVVPSIAIREGVLKSFESMQEHFAQEYGKRMQYFMYNSKQLSKIDAFASDAGMHVMIINTQAFNASMDEEKSTDKMEKGKLKKADKAARIIFERRDEFGSRRPIDVLAQTHPIMIIDEPQSVLGVDKKNKTRKGIAMFKPLFTLLYSATHRKGDIYNMVYKLDAIDAYNQKLVKKIEVKGIRQIGSTATNGYVYLEEIVIGKGNPQARISFDIKTQTGTKQVSKLVDERFNLKEQSGGLAEYDNNFIVERIDGRQGIVRFLNGLTLHEGDAVGSVNEDYIRRIQIRETIRTHLERERQLFSQHIKVLSLFFIDHVDSYRLYEGEDSKGKFAKMFEEEYNRVLSEMLPSFTDEAYLRYLSDPRNAASKVHQGYFSMDKKGKAVESKEKQGENEERAFDLIMKDKERLLSLSEPVRFIFSHSALKEGWDNPNVFQICTLKNSDNETKKRQEVGRGMRLCVNQKGERQDADVLGDHVFDTNILTVIASESYDDFAKKLQTEMAEACADRPIVITAHLFEGRAYTMADGTNGKFDVNQARAIYNALIRKDYVDDNGALTAQYFEDKRNDTLDFGAANDWRDGIIAALDTVFDPAAVRPENGRKPKLAKLQKDNFAKKEFQNLWKRINRRTYYQVSFETSGLVKKAIEELDEKLRVTEIRIVVEGGSMDEIRDKESLEAGVAMTQGDVRTIHVTEAVGKEVTYDLIGQLVTATGLTRKTIVEILKGIKPETFSMFKMNPEEFIIKTGLIINDCKALAVIQSITYEKLNDEFSTDIFTVDALRGKLGINAIESKKSLYDLVVLDSMGVEKNFAESLEREDDVVVYTKLPRGFYINTPMGKYNPDWAVAFREGSVKHVYFVAETKGNDLQGSHLRGIEESKIACARKHFAAISENGYIYDVVTDYQALYDAVTK</sequence>
<protein>
    <submittedName>
        <fullName evidence="3">Restriction endonuclease subunit R</fullName>
    </submittedName>
</protein>
<name>A0AA91YVT7_9BACT</name>
<dbReference type="SUPFAM" id="SSF52540">
    <property type="entry name" value="P-loop containing nucleoside triphosphate hydrolases"/>
    <property type="match status" value="2"/>
</dbReference>